<gene>
    <name evidence="1" type="ORF">IC234_19185</name>
</gene>
<dbReference type="EMBL" id="JACXAC010000006">
    <property type="protein sequence ID" value="MBD2724260.1"/>
    <property type="molecule type" value="Genomic_DNA"/>
</dbReference>
<dbReference type="RefSeq" id="WP_190927852.1">
    <property type="nucleotide sequence ID" value="NZ_JACXAC010000006.1"/>
</dbReference>
<name>A0ABR8JWC4_9BACT</name>
<comment type="caution">
    <text evidence="1">The sequence shown here is derived from an EMBL/GenBank/DDBJ whole genome shotgun (WGS) entry which is preliminary data.</text>
</comment>
<evidence type="ECO:0000313" key="2">
    <source>
        <dbReference type="Proteomes" id="UP000606003"/>
    </source>
</evidence>
<sequence>MTDRTITLCYRKIMDAGAAKPWDKLVWNDSYAEFRLQAQNFNPENRYRTFGEMLHYVPGADRLHFLVSGAVTGYLQQLGERMPDISDNLGRQFLRFQRFQFELINSDLQDQSRHQVAVNFVSEPLRWHDTVGQFLLVSPVAAAASGGEVLTHLVPLQPFLSIYSILTPETDAAANAG</sequence>
<protein>
    <submittedName>
        <fullName evidence="1">Uncharacterized protein</fullName>
    </submittedName>
</protein>
<proteinExistence type="predicted"/>
<organism evidence="1 2">
    <name type="scientific">Hymenobacter armeniacus</name>
    <dbReference type="NCBI Taxonomy" id="2771358"/>
    <lineage>
        <taxon>Bacteria</taxon>
        <taxon>Pseudomonadati</taxon>
        <taxon>Bacteroidota</taxon>
        <taxon>Cytophagia</taxon>
        <taxon>Cytophagales</taxon>
        <taxon>Hymenobacteraceae</taxon>
        <taxon>Hymenobacter</taxon>
    </lineage>
</organism>
<keyword evidence="2" id="KW-1185">Reference proteome</keyword>
<evidence type="ECO:0000313" key="1">
    <source>
        <dbReference type="EMBL" id="MBD2724260.1"/>
    </source>
</evidence>
<accession>A0ABR8JWC4</accession>
<dbReference type="Proteomes" id="UP000606003">
    <property type="component" value="Unassembled WGS sequence"/>
</dbReference>
<reference evidence="1 2" key="1">
    <citation type="submission" date="2020-09" db="EMBL/GenBank/DDBJ databases">
        <authorList>
            <person name="Kim M.K."/>
        </authorList>
    </citation>
    <scope>NUCLEOTIDE SEQUENCE [LARGE SCALE GENOMIC DNA]</scope>
    <source>
        <strain evidence="1 2">BT189</strain>
    </source>
</reference>